<protein>
    <submittedName>
        <fullName evidence="1">Uncharacterized protein</fullName>
    </submittedName>
</protein>
<sequence length="181" mass="20437">MVTLTLKETGSSWRIKTQALQQVLSTLQEKGLNIVEVIHDDNVQLKDSCWENNLQQIGSKLCLVQRVSIHLKLPEAGASMKLQRQRPLKYPELAKHDLAYKLKSWIYTCAKNVALRGDTTPELLTMDIHNGTNHWVGDHSTCRNLPGVRKCIVENWSGEQKHKYAPDVPMRVGPPFDGSLG</sequence>
<evidence type="ECO:0000313" key="1">
    <source>
        <dbReference type="EMBL" id="KAL2621203.1"/>
    </source>
</evidence>
<dbReference type="Proteomes" id="UP001605036">
    <property type="component" value="Unassembled WGS sequence"/>
</dbReference>
<dbReference type="AlphaFoldDB" id="A0ABD1Y370"/>
<proteinExistence type="predicted"/>
<gene>
    <name evidence="1" type="ORF">R1flu_001408</name>
</gene>
<keyword evidence="2" id="KW-1185">Reference proteome</keyword>
<reference evidence="1 2" key="1">
    <citation type="submission" date="2024-09" db="EMBL/GenBank/DDBJ databases">
        <title>Chromosome-scale assembly of Riccia fluitans.</title>
        <authorList>
            <person name="Paukszto L."/>
            <person name="Sawicki J."/>
            <person name="Karawczyk K."/>
            <person name="Piernik-Szablinska J."/>
            <person name="Szczecinska M."/>
            <person name="Mazdziarz M."/>
        </authorList>
    </citation>
    <scope>NUCLEOTIDE SEQUENCE [LARGE SCALE GENOMIC DNA]</scope>
    <source>
        <strain evidence="1">Rf_01</strain>
        <tissue evidence="1">Aerial parts of the thallus</tissue>
    </source>
</reference>
<accession>A0ABD1Y370</accession>
<dbReference type="EMBL" id="JBHFFA010000006">
    <property type="protein sequence ID" value="KAL2621203.1"/>
    <property type="molecule type" value="Genomic_DNA"/>
</dbReference>
<name>A0ABD1Y370_9MARC</name>
<organism evidence="1 2">
    <name type="scientific">Riccia fluitans</name>
    <dbReference type="NCBI Taxonomy" id="41844"/>
    <lineage>
        <taxon>Eukaryota</taxon>
        <taxon>Viridiplantae</taxon>
        <taxon>Streptophyta</taxon>
        <taxon>Embryophyta</taxon>
        <taxon>Marchantiophyta</taxon>
        <taxon>Marchantiopsida</taxon>
        <taxon>Marchantiidae</taxon>
        <taxon>Marchantiales</taxon>
        <taxon>Ricciaceae</taxon>
        <taxon>Riccia</taxon>
    </lineage>
</organism>
<evidence type="ECO:0000313" key="2">
    <source>
        <dbReference type="Proteomes" id="UP001605036"/>
    </source>
</evidence>
<comment type="caution">
    <text evidence="1">The sequence shown here is derived from an EMBL/GenBank/DDBJ whole genome shotgun (WGS) entry which is preliminary data.</text>
</comment>